<reference evidence="3" key="1">
    <citation type="journal article" date="2019" name="Int. J. Syst. Evol. Microbiol.">
        <title>The Global Catalogue of Microorganisms (GCM) 10K type strain sequencing project: providing services to taxonomists for standard genome sequencing and annotation.</title>
        <authorList>
            <consortium name="The Broad Institute Genomics Platform"/>
            <consortium name="The Broad Institute Genome Sequencing Center for Infectious Disease"/>
            <person name="Wu L."/>
            <person name="Ma J."/>
        </authorList>
    </citation>
    <scope>NUCLEOTIDE SEQUENCE [LARGE SCALE GENOMIC DNA]</scope>
    <source>
        <strain evidence="3">JCM 13595</strain>
    </source>
</reference>
<feature type="transmembrane region" description="Helical" evidence="1">
    <location>
        <begin position="14"/>
        <end position="36"/>
    </location>
</feature>
<protein>
    <submittedName>
        <fullName evidence="2">Uncharacterized protein</fullName>
    </submittedName>
</protein>
<keyword evidence="1" id="KW-0812">Transmembrane</keyword>
<organism evidence="2 3">
    <name type="scientific">Yaniella flava</name>
    <dbReference type="NCBI Taxonomy" id="287930"/>
    <lineage>
        <taxon>Bacteria</taxon>
        <taxon>Bacillati</taxon>
        <taxon>Actinomycetota</taxon>
        <taxon>Actinomycetes</taxon>
        <taxon>Micrococcales</taxon>
        <taxon>Micrococcaceae</taxon>
        <taxon>Yaniella</taxon>
    </lineage>
</organism>
<evidence type="ECO:0000256" key="1">
    <source>
        <dbReference type="SAM" id="Phobius"/>
    </source>
</evidence>
<sequence>MYAWIFHILPGPTWFRWILVLAALAAIVFVLMEVVYPWVAEFGFFSDATMNVE</sequence>
<dbReference type="RefSeq" id="WP_343958601.1">
    <property type="nucleotide sequence ID" value="NZ_BAAAMN010000048.1"/>
</dbReference>
<dbReference type="Proteomes" id="UP001501461">
    <property type="component" value="Unassembled WGS sequence"/>
</dbReference>
<keyword evidence="1" id="KW-0472">Membrane</keyword>
<name>A0ABP5GB80_9MICC</name>
<proteinExistence type="predicted"/>
<comment type="caution">
    <text evidence="2">The sequence shown here is derived from an EMBL/GenBank/DDBJ whole genome shotgun (WGS) entry which is preliminary data.</text>
</comment>
<accession>A0ABP5GB80</accession>
<keyword evidence="1" id="KW-1133">Transmembrane helix</keyword>
<keyword evidence="3" id="KW-1185">Reference proteome</keyword>
<evidence type="ECO:0000313" key="3">
    <source>
        <dbReference type="Proteomes" id="UP001501461"/>
    </source>
</evidence>
<dbReference type="EMBL" id="BAAAMN010000048">
    <property type="protein sequence ID" value="GAA2041191.1"/>
    <property type="molecule type" value="Genomic_DNA"/>
</dbReference>
<gene>
    <name evidence="2" type="ORF">GCM10009720_22090</name>
</gene>
<evidence type="ECO:0000313" key="2">
    <source>
        <dbReference type="EMBL" id="GAA2041191.1"/>
    </source>
</evidence>